<dbReference type="Proteomes" id="UP000441336">
    <property type="component" value="Unassembled WGS sequence"/>
</dbReference>
<reference evidence="1 2" key="1">
    <citation type="submission" date="2019-12" db="EMBL/GenBank/DDBJ databases">
        <title>Hymenobacter sp. HMF4947 Genome sequencing and assembly.</title>
        <authorList>
            <person name="Kang H."/>
            <person name="Cha I."/>
            <person name="Kim H."/>
            <person name="Joh K."/>
        </authorList>
    </citation>
    <scope>NUCLEOTIDE SEQUENCE [LARGE SCALE GENOMIC DNA]</scope>
    <source>
        <strain evidence="1 2">HMF4947</strain>
    </source>
</reference>
<evidence type="ECO:0000313" key="1">
    <source>
        <dbReference type="EMBL" id="MVN76059.1"/>
    </source>
</evidence>
<sequence>MSTFSALYEEVLAANYGFLGHQPPEVCPGPFRAAHSPLTGLLRQAQSKSSLTAAEQEELRSSIEKVGTEIPTTVMQFDVYGKDLDINTDKA</sequence>
<dbReference type="RefSeq" id="WP_157563525.1">
    <property type="nucleotide sequence ID" value="NZ_WQKZ01000002.1"/>
</dbReference>
<keyword evidence="2" id="KW-1185">Reference proteome</keyword>
<name>A0A7K1TCC8_9BACT</name>
<organism evidence="1 2">
    <name type="scientific">Hymenobacter ginkgonis</name>
    <dbReference type="NCBI Taxonomy" id="2682976"/>
    <lineage>
        <taxon>Bacteria</taxon>
        <taxon>Pseudomonadati</taxon>
        <taxon>Bacteroidota</taxon>
        <taxon>Cytophagia</taxon>
        <taxon>Cytophagales</taxon>
        <taxon>Hymenobacteraceae</taxon>
        <taxon>Hymenobacter</taxon>
    </lineage>
</organism>
<dbReference type="EMBL" id="WQKZ01000002">
    <property type="protein sequence ID" value="MVN76059.1"/>
    <property type="molecule type" value="Genomic_DNA"/>
</dbReference>
<protein>
    <submittedName>
        <fullName evidence="1">Uncharacterized protein</fullName>
    </submittedName>
</protein>
<dbReference type="AlphaFoldDB" id="A0A7K1TCC8"/>
<evidence type="ECO:0000313" key="2">
    <source>
        <dbReference type="Proteomes" id="UP000441336"/>
    </source>
</evidence>
<comment type="caution">
    <text evidence="1">The sequence shown here is derived from an EMBL/GenBank/DDBJ whole genome shotgun (WGS) entry which is preliminary data.</text>
</comment>
<accession>A0A7K1TCC8</accession>
<gene>
    <name evidence="1" type="ORF">GO988_06955</name>
</gene>
<proteinExistence type="predicted"/>